<evidence type="ECO:0000313" key="2">
    <source>
        <dbReference type="EMBL" id="SPP86526.1"/>
    </source>
</evidence>
<dbReference type="OMA" id="DGTKNWM"/>
<reference evidence="3" key="1">
    <citation type="submission" date="2018-01" db="EMBL/GenBank/DDBJ databases">
        <authorList>
            <person name="Alioto T."/>
            <person name="Alioto T."/>
        </authorList>
    </citation>
    <scope>NUCLEOTIDE SEQUENCE [LARGE SCALE GENOMIC DNA]</scope>
</reference>
<dbReference type="Proteomes" id="UP000268350">
    <property type="component" value="Unassembled WGS sequence"/>
</dbReference>
<dbReference type="InterPro" id="IPR000608">
    <property type="entry name" value="UBC"/>
</dbReference>
<dbReference type="Gene3D" id="3.10.110.10">
    <property type="entry name" value="Ubiquitin Conjugating Enzyme"/>
    <property type="match status" value="1"/>
</dbReference>
<dbReference type="AlphaFoldDB" id="A0A3B0KL35"/>
<gene>
    <name evidence="2" type="ORF">DGUA_6G008742</name>
</gene>
<dbReference type="EMBL" id="OUUW01000011">
    <property type="protein sequence ID" value="SPP86526.1"/>
    <property type="molecule type" value="Genomic_DNA"/>
</dbReference>
<dbReference type="SMART" id="SM00212">
    <property type="entry name" value="UBCc"/>
    <property type="match status" value="1"/>
</dbReference>
<dbReference type="OrthoDB" id="6600758at2759"/>
<proteinExistence type="predicted"/>
<organism evidence="2 3">
    <name type="scientific">Drosophila guanche</name>
    <name type="common">Fruit fly</name>
    <dbReference type="NCBI Taxonomy" id="7266"/>
    <lineage>
        <taxon>Eukaryota</taxon>
        <taxon>Metazoa</taxon>
        <taxon>Ecdysozoa</taxon>
        <taxon>Arthropoda</taxon>
        <taxon>Hexapoda</taxon>
        <taxon>Insecta</taxon>
        <taxon>Pterygota</taxon>
        <taxon>Neoptera</taxon>
        <taxon>Endopterygota</taxon>
        <taxon>Diptera</taxon>
        <taxon>Brachycera</taxon>
        <taxon>Muscomorpha</taxon>
        <taxon>Ephydroidea</taxon>
        <taxon>Drosophilidae</taxon>
        <taxon>Drosophila</taxon>
        <taxon>Sophophora</taxon>
    </lineage>
</organism>
<evidence type="ECO:0000259" key="1">
    <source>
        <dbReference type="PROSITE" id="PS50127"/>
    </source>
</evidence>
<dbReference type="InterPro" id="IPR016135">
    <property type="entry name" value="UBQ-conjugating_enzyme/RWD"/>
</dbReference>
<name>A0A3B0KL35_DROGU</name>
<dbReference type="SUPFAM" id="SSF54495">
    <property type="entry name" value="UBC-like"/>
    <property type="match status" value="1"/>
</dbReference>
<keyword evidence="3" id="KW-1185">Reference proteome</keyword>
<dbReference type="PANTHER" id="PTHR24067">
    <property type="entry name" value="UBIQUITIN-CONJUGATING ENZYME E2"/>
    <property type="match status" value="1"/>
</dbReference>
<dbReference type="InterPro" id="IPR050113">
    <property type="entry name" value="Ub_conjugating_enzyme"/>
</dbReference>
<sequence length="175" mass="19992">MSTDFINRMKEELKQFELNPIPGFVASPSKNKDGTLNWKIWECVVPGLKSTLWEQGRYHVCLYYSDRYPLSLPLVRFKSCTFHPNIGSLLFLKLPTGMLDPTFLSANLDVSMIMLAIQHVLAYPDLDLNSRLNPLAFHIFIVNRQVYDTVISGQAKIYAEKAISQPTPTKNKKNN</sequence>
<feature type="domain" description="UBC core" evidence="1">
    <location>
        <begin position="4"/>
        <end position="160"/>
    </location>
</feature>
<dbReference type="Pfam" id="PF00179">
    <property type="entry name" value="UQ_con"/>
    <property type="match status" value="1"/>
</dbReference>
<dbReference type="PROSITE" id="PS50127">
    <property type="entry name" value="UBC_2"/>
    <property type="match status" value="1"/>
</dbReference>
<dbReference type="STRING" id="7266.A0A3B0KL35"/>
<protein>
    <submittedName>
        <fullName evidence="2">Blast:SUMO-conjugating enzyme UBC9</fullName>
    </submittedName>
</protein>
<evidence type="ECO:0000313" key="3">
    <source>
        <dbReference type="Proteomes" id="UP000268350"/>
    </source>
</evidence>
<accession>A0A3B0KL35</accession>